<dbReference type="RefSeq" id="WP_150902481.1">
    <property type="nucleotide sequence ID" value="NZ_VTWT01000002.1"/>
</dbReference>
<feature type="chain" id="PRO_5025027806" evidence="1">
    <location>
        <begin position="21"/>
        <end position="340"/>
    </location>
</feature>
<dbReference type="AlphaFoldDB" id="A0A5N1J1V7"/>
<dbReference type="EMBL" id="VTWT01000002">
    <property type="protein sequence ID" value="KAA9340569.1"/>
    <property type="molecule type" value="Genomic_DNA"/>
</dbReference>
<accession>A0A5N1J1V7</accession>
<evidence type="ECO:0000256" key="1">
    <source>
        <dbReference type="SAM" id="SignalP"/>
    </source>
</evidence>
<proteinExistence type="predicted"/>
<dbReference type="NCBIfam" id="TIGR04183">
    <property type="entry name" value="Por_Secre_tail"/>
    <property type="match status" value="1"/>
</dbReference>
<organism evidence="2 3">
    <name type="scientific">Adhaeribacter soli</name>
    <dbReference type="NCBI Taxonomy" id="2607655"/>
    <lineage>
        <taxon>Bacteria</taxon>
        <taxon>Pseudomonadati</taxon>
        <taxon>Bacteroidota</taxon>
        <taxon>Cytophagia</taxon>
        <taxon>Cytophagales</taxon>
        <taxon>Hymenobacteraceae</taxon>
        <taxon>Adhaeribacter</taxon>
    </lineage>
</organism>
<dbReference type="InterPro" id="IPR026444">
    <property type="entry name" value="Secre_tail"/>
</dbReference>
<name>A0A5N1J1V7_9BACT</name>
<keyword evidence="3" id="KW-1185">Reference proteome</keyword>
<evidence type="ECO:0000313" key="3">
    <source>
        <dbReference type="Proteomes" id="UP000326570"/>
    </source>
</evidence>
<feature type="signal peptide" evidence="1">
    <location>
        <begin position="1"/>
        <end position="20"/>
    </location>
</feature>
<keyword evidence="1" id="KW-0732">Signal</keyword>
<sequence length="340" mass="36940">MKKIFALSVLLLSLGFNAFAQGNQMPAGGLFFKNKAIPFSQIIELFPGDTMHLVLSTYDPNSTDSISISTDLATVLPTATYTLSNSKQPVLQIQWIPTNADVRLEPHMILVGIDDNASPIRGISSNHLRIRVNKPGSITLNNNPVNLNEEIQLQPGSPFNLSVSSLNPNLTDSIRITSNVASVLPGSTFITDNAKQQTAAIFWVPTASHVNAQPFTFTVSLQDSSVPGGKQYTYTFNVRVGNAGGVTGVRQEVTQTKPIQAYPNPFTSQLTFKVDQKSSGQLLIYNALGQEVDRILVSSGTSAEQDIRWEKAPQMPAGQYFGKLVSPAGEVQTIKFMKIQ</sequence>
<reference evidence="2 3" key="1">
    <citation type="submission" date="2019-09" db="EMBL/GenBank/DDBJ databases">
        <title>Genome sequence of Adhaeribacter sp. M2.</title>
        <authorList>
            <person name="Srinivasan S."/>
        </authorList>
    </citation>
    <scope>NUCLEOTIDE SEQUENCE [LARGE SCALE GENOMIC DNA]</scope>
    <source>
        <strain evidence="2 3">M2</strain>
    </source>
</reference>
<dbReference type="Proteomes" id="UP000326570">
    <property type="component" value="Unassembled WGS sequence"/>
</dbReference>
<evidence type="ECO:0000313" key="2">
    <source>
        <dbReference type="EMBL" id="KAA9340569.1"/>
    </source>
</evidence>
<gene>
    <name evidence="2" type="ORF">F0P94_03840</name>
</gene>
<comment type="caution">
    <text evidence="2">The sequence shown here is derived from an EMBL/GenBank/DDBJ whole genome shotgun (WGS) entry which is preliminary data.</text>
</comment>
<protein>
    <submittedName>
        <fullName evidence="2">T9SS type A sorting domain-containing protein</fullName>
    </submittedName>
</protein>